<gene>
    <name evidence="2" type="ORF">BRADI_2g26325v3</name>
</gene>
<protein>
    <submittedName>
        <fullName evidence="2 3">Uncharacterized protein</fullName>
    </submittedName>
</protein>
<sequence length="78" mass="8881">MDHESTNMGGRTSGVPKGRTSGVPKRHILLEFAHRCRVTFPFGRWHKWCGYDLGCESPFEFIGGNSMWRHEPLTMSAT</sequence>
<keyword evidence="4" id="KW-1185">Reference proteome</keyword>
<proteinExistence type="predicted"/>
<evidence type="ECO:0000256" key="1">
    <source>
        <dbReference type="SAM" id="MobiDB-lite"/>
    </source>
</evidence>
<feature type="compositionally biased region" description="Polar residues" evidence="1">
    <location>
        <begin position="1"/>
        <end position="10"/>
    </location>
</feature>
<feature type="region of interest" description="Disordered" evidence="1">
    <location>
        <begin position="1"/>
        <end position="22"/>
    </location>
</feature>
<organism evidence="2">
    <name type="scientific">Brachypodium distachyon</name>
    <name type="common">Purple false brome</name>
    <name type="synonym">Trachynia distachya</name>
    <dbReference type="NCBI Taxonomy" id="15368"/>
    <lineage>
        <taxon>Eukaryota</taxon>
        <taxon>Viridiplantae</taxon>
        <taxon>Streptophyta</taxon>
        <taxon>Embryophyta</taxon>
        <taxon>Tracheophyta</taxon>
        <taxon>Spermatophyta</taxon>
        <taxon>Magnoliopsida</taxon>
        <taxon>Liliopsida</taxon>
        <taxon>Poales</taxon>
        <taxon>Poaceae</taxon>
        <taxon>BOP clade</taxon>
        <taxon>Pooideae</taxon>
        <taxon>Stipodae</taxon>
        <taxon>Brachypodieae</taxon>
        <taxon>Brachypodium</taxon>
    </lineage>
</organism>
<dbReference type="EMBL" id="CM000881">
    <property type="protein sequence ID" value="KQK06428.1"/>
    <property type="molecule type" value="Genomic_DNA"/>
</dbReference>
<accession>A0A0Q3J185</accession>
<reference evidence="2" key="2">
    <citation type="submission" date="2017-06" db="EMBL/GenBank/DDBJ databases">
        <title>WGS assembly of Brachypodium distachyon.</title>
        <authorList>
            <consortium name="The International Brachypodium Initiative"/>
            <person name="Lucas S."/>
            <person name="Harmon-Smith M."/>
            <person name="Lail K."/>
            <person name="Tice H."/>
            <person name="Grimwood J."/>
            <person name="Bruce D."/>
            <person name="Barry K."/>
            <person name="Shu S."/>
            <person name="Lindquist E."/>
            <person name="Wang M."/>
            <person name="Pitluck S."/>
            <person name="Vogel J.P."/>
            <person name="Garvin D.F."/>
            <person name="Mockler T.C."/>
            <person name="Schmutz J."/>
            <person name="Rokhsar D."/>
            <person name="Bevan M.W."/>
        </authorList>
    </citation>
    <scope>NUCLEOTIDE SEQUENCE</scope>
    <source>
        <strain evidence="2">Bd21</strain>
    </source>
</reference>
<dbReference type="Proteomes" id="UP000008810">
    <property type="component" value="Chromosome 2"/>
</dbReference>
<dbReference type="InParanoid" id="A0A0Q3J185"/>
<dbReference type="Gramene" id="KQK06428">
    <property type="protein sequence ID" value="KQK06428"/>
    <property type="gene ID" value="BRADI_2g26325v3"/>
</dbReference>
<reference evidence="3" key="3">
    <citation type="submission" date="2018-08" db="UniProtKB">
        <authorList>
            <consortium name="EnsemblPlants"/>
        </authorList>
    </citation>
    <scope>IDENTIFICATION</scope>
    <source>
        <strain evidence="3">cv. Bd21</strain>
    </source>
</reference>
<evidence type="ECO:0000313" key="3">
    <source>
        <dbReference type="EnsemblPlants" id="KQK06428"/>
    </source>
</evidence>
<dbReference type="AlphaFoldDB" id="A0A0Q3J185"/>
<evidence type="ECO:0000313" key="2">
    <source>
        <dbReference type="EMBL" id="KQK06428.1"/>
    </source>
</evidence>
<dbReference type="EnsemblPlants" id="KQK06428">
    <property type="protein sequence ID" value="KQK06428"/>
    <property type="gene ID" value="BRADI_2g26325v3"/>
</dbReference>
<evidence type="ECO:0000313" key="4">
    <source>
        <dbReference type="Proteomes" id="UP000008810"/>
    </source>
</evidence>
<reference evidence="2 3" key="1">
    <citation type="journal article" date="2010" name="Nature">
        <title>Genome sequencing and analysis of the model grass Brachypodium distachyon.</title>
        <authorList>
            <consortium name="International Brachypodium Initiative"/>
        </authorList>
    </citation>
    <scope>NUCLEOTIDE SEQUENCE [LARGE SCALE GENOMIC DNA]</scope>
    <source>
        <strain evidence="2 3">Bd21</strain>
    </source>
</reference>
<name>A0A0Q3J185_BRADI</name>